<keyword evidence="1 4" id="KW-0238">DNA-binding</keyword>
<dbReference type="Proteomes" id="UP001589836">
    <property type="component" value="Unassembled WGS sequence"/>
</dbReference>
<accession>A0ABV6LSU8</accession>
<feature type="coiled-coil region" evidence="2">
    <location>
        <begin position="93"/>
        <end position="120"/>
    </location>
</feature>
<reference evidence="4 5" key="1">
    <citation type="submission" date="2024-09" db="EMBL/GenBank/DDBJ databases">
        <authorList>
            <person name="Sun Q."/>
            <person name="Mori K."/>
        </authorList>
    </citation>
    <scope>NUCLEOTIDE SEQUENCE [LARGE SCALE GENOMIC DNA]</scope>
    <source>
        <strain evidence="4 5">NCAIM B.02529</strain>
    </source>
</reference>
<dbReference type="EMBL" id="JBHLTP010000013">
    <property type="protein sequence ID" value="MFC0525486.1"/>
    <property type="molecule type" value="Genomic_DNA"/>
</dbReference>
<name>A0ABV6LSU8_9BACI</name>
<evidence type="ECO:0000313" key="5">
    <source>
        <dbReference type="Proteomes" id="UP001589836"/>
    </source>
</evidence>
<dbReference type="InterPro" id="IPR000551">
    <property type="entry name" value="MerR-type_HTH_dom"/>
</dbReference>
<dbReference type="PANTHER" id="PTHR30204:SF58">
    <property type="entry name" value="HTH-TYPE TRANSCRIPTIONAL REGULATOR YFMP"/>
    <property type="match status" value="1"/>
</dbReference>
<evidence type="ECO:0000256" key="2">
    <source>
        <dbReference type="SAM" id="Coils"/>
    </source>
</evidence>
<evidence type="ECO:0000259" key="3">
    <source>
        <dbReference type="PROSITE" id="PS50937"/>
    </source>
</evidence>
<dbReference type="PRINTS" id="PR00040">
    <property type="entry name" value="HTHMERR"/>
</dbReference>
<dbReference type="InterPro" id="IPR047057">
    <property type="entry name" value="MerR_fam"/>
</dbReference>
<dbReference type="SMART" id="SM00422">
    <property type="entry name" value="HTH_MERR"/>
    <property type="match status" value="1"/>
</dbReference>
<gene>
    <name evidence="4" type="ORF">ACFFGV_18025</name>
</gene>
<dbReference type="PROSITE" id="PS50937">
    <property type="entry name" value="HTH_MERR_2"/>
    <property type="match status" value="1"/>
</dbReference>
<keyword evidence="5" id="KW-1185">Reference proteome</keyword>
<proteinExistence type="predicted"/>
<protein>
    <submittedName>
        <fullName evidence="4">MerR family DNA-binding transcriptional regulator</fullName>
    </submittedName>
</protein>
<organism evidence="4 5">
    <name type="scientific">Pontibacillus salicampi</name>
    <dbReference type="NCBI Taxonomy" id="1449801"/>
    <lineage>
        <taxon>Bacteria</taxon>
        <taxon>Bacillati</taxon>
        <taxon>Bacillota</taxon>
        <taxon>Bacilli</taxon>
        <taxon>Bacillales</taxon>
        <taxon>Bacillaceae</taxon>
        <taxon>Pontibacillus</taxon>
    </lineage>
</organism>
<evidence type="ECO:0000313" key="4">
    <source>
        <dbReference type="EMBL" id="MFC0525486.1"/>
    </source>
</evidence>
<dbReference type="InterPro" id="IPR009061">
    <property type="entry name" value="DNA-bd_dom_put_sf"/>
</dbReference>
<dbReference type="SUPFAM" id="SSF46955">
    <property type="entry name" value="Putative DNA-binding domain"/>
    <property type="match status" value="1"/>
</dbReference>
<dbReference type="CDD" id="cd04776">
    <property type="entry name" value="HTH_GnyR"/>
    <property type="match status" value="1"/>
</dbReference>
<dbReference type="RefSeq" id="WP_377350816.1">
    <property type="nucleotide sequence ID" value="NZ_JBHLTP010000013.1"/>
</dbReference>
<dbReference type="Gene3D" id="1.10.1660.10">
    <property type="match status" value="1"/>
</dbReference>
<dbReference type="PANTHER" id="PTHR30204">
    <property type="entry name" value="REDOX-CYCLING DRUG-SENSING TRANSCRIPTIONAL ACTIVATOR SOXR"/>
    <property type="match status" value="1"/>
</dbReference>
<feature type="domain" description="HTH merR-type" evidence="3">
    <location>
        <begin position="3"/>
        <end position="71"/>
    </location>
</feature>
<dbReference type="GO" id="GO:0003677">
    <property type="term" value="F:DNA binding"/>
    <property type="evidence" value="ECO:0007669"/>
    <property type="project" value="UniProtKB-KW"/>
</dbReference>
<comment type="caution">
    <text evidence="4">The sequence shown here is derived from an EMBL/GenBank/DDBJ whole genome shotgun (WGS) entry which is preliminary data.</text>
</comment>
<keyword evidence="2" id="KW-0175">Coiled coil</keyword>
<dbReference type="Pfam" id="PF13411">
    <property type="entry name" value="MerR_1"/>
    <property type="match status" value="1"/>
</dbReference>
<sequence length="125" mass="14872">MGEWSISELAEEFVISTRTIRYYEELGLLAPKRSNSGHRIYSKKERTRLMLIFRGKKYGFTLQEIREMVQLFDKDPSGVKQLEKTIEYGEVKVREVSDRIQDLTDMKQEMEQVLDQLREKLHSLQ</sequence>
<evidence type="ECO:0000256" key="1">
    <source>
        <dbReference type="ARBA" id="ARBA00023125"/>
    </source>
</evidence>